<comment type="similarity">
    <text evidence="7">Belongs to the CDP-alcohol phosphatidyltransferase class-II family.</text>
</comment>
<dbReference type="PANTHER" id="PTHR12586:SF1">
    <property type="entry name" value="CDP-DIACYLGLYCEROL--GLYCEROL-3-PHOSPHATE 3-PHOSPHATIDYLTRANSFERASE, MITOCHONDRIAL"/>
    <property type="match status" value="1"/>
</dbReference>
<dbReference type="EC" id="2.7.8.5" evidence="7"/>
<proteinExistence type="inferred from homology"/>
<evidence type="ECO:0000256" key="6">
    <source>
        <dbReference type="ARBA" id="ARBA00023264"/>
    </source>
</evidence>
<dbReference type="InterPro" id="IPR016270">
    <property type="entry name" value="PGS1"/>
</dbReference>
<protein>
    <recommendedName>
        <fullName evidence="7">CDP-diacylglycerol--glycerol-3-phosphate 3-phosphatidyltransferase</fullName>
        <ecNumber evidence="7">2.7.8.5</ecNumber>
    </recommendedName>
</protein>
<evidence type="ECO:0000256" key="1">
    <source>
        <dbReference type="ARBA" id="ARBA00022516"/>
    </source>
</evidence>
<keyword evidence="5 7" id="KW-0594">Phospholipid biosynthesis</keyword>
<keyword evidence="7" id="KW-0547">Nucleotide-binding</keyword>
<name>A0AAD9GCV2_BABDI</name>
<comment type="pathway">
    <text evidence="7">Phospholipid metabolism; phosphatidylglycerol biosynthesis; phosphatidylglycerol from CDP-diacylglycerol: step 1/2.</text>
</comment>
<evidence type="ECO:0000256" key="8">
    <source>
        <dbReference type="SAM" id="MobiDB-lite"/>
    </source>
</evidence>
<dbReference type="GO" id="GO:0005739">
    <property type="term" value="C:mitochondrion"/>
    <property type="evidence" value="ECO:0007669"/>
    <property type="project" value="UniProtKB-SubCell"/>
</dbReference>
<keyword evidence="3" id="KW-0677">Repeat</keyword>
<evidence type="ECO:0000313" key="9">
    <source>
        <dbReference type="EMBL" id="KAK1936070.1"/>
    </source>
</evidence>
<evidence type="ECO:0000256" key="2">
    <source>
        <dbReference type="ARBA" id="ARBA00022679"/>
    </source>
</evidence>
<gene>
    <name evidence="9" type="ORF">X943_001265</name>
</gene>
<keyword evidence="6 7" id="KW-1208">Phospholipid metabolism</keyword>
<dbReference type="Proteomes" id="UP001195914">
    <property type="component" value="Unassembled WGS sequence"/>
</dbReference>
<organism evidence="9 10">
    <name type="scientific">Babesia divergens</name>
    <dbReference type="NCBI Taxonomy" id="32595"/>
    <lineage>
        <taxon>Eukaryota</taxon>
        <taxon>Sar</taxon>
        <taxon>Alveolata</taxon>
        <taxon>Apicomplexa</taxon>
        <taxon>Aconoidasida</taxon>
        <taxon>Piroplasmida</taxon>
        <taxon>Babesiidae</taxon>
        <taxon>Babesia</taxon>
    </lineage>
</organism>
<dbReference type="EMBL" id="JAHBMH010000044">
    <property type="protein sequence ID" value="KAK1936070.1"/>
    <property type="molecule type" value="Genomic_DNA"/>
</dbReference>
<dbReference type="SUPFAM" id="SSF56024">
    <property type="entry name" value="Phospholipase D/nuclease"/>
    <property type="match status" value="2"/>
</dbReference>
<dbReference type="CDD" id="cd09135">
    <property type="entry name" value="PLDc_PGS1_euk_1"/>
    <property type="match status" value="1"/>
</dbReference>
<evidence type="ECO:0000256" key="5">
    <source>
        <dbReference type="ARBA" id="ARBA00023209"/>
    </source>
</evidence>
<dbReference type="PANTHER" id="PTHR12586">
    <property type="entry name" value="CDP-DIACYLGLYCEROL--SERINE O-PHOSPHATIDYLTRANSFERASE"/>
    <property type="match status" value="1"/>
</dbReference>
<feature type="region of interest" description="Disordered" evidence="8">
    <location>
        <begin position="350"/>
        <end position="395"/>
    </location>
</feature>
<comment type="caution">
    <text evidence="9">The sequence shown here is derived from an EMBL/GenBank/DDBJ whole genome shotgun (WGS) entry which is preliminary data.</text>
</comment>
<dbReference type="GO" id="GO:0008444">
    <property type="term" value="F:CDP-diacylglycerol-glycerol-3-phosphate 3-phosphatidyltransferase activity"/>
    <property type="evidence" value="ECO:0007669"/>
    <property type="project" value="UniProtKB-EC"/>
</dbReference>
<reference evidence="9" key="1">
    <citation type="journal article" date="2014" name="Nucleic Acids Res.">
        <title>The evolutionary dynamics of variant antigen genes in Babesia reveal a history of genomic innovation underlying host-parasite interaction.</title>
        <authorList>
            <person name="Jackson A.P."/>
            <person name="Otto T.D."/>
            <person name="Darby A."/>
            <person name="Ramaprasad A."/>
            <person name="Xia D."/>
            <person name="Echaide I.E."/>
            <person name="Farber M."/>
            <person name="Gahlot S."/>
            <person name="Gamble J."/>
            <person name="Gupta D."/>
            <person name="Gupta Y."/>
            <person name="Jackson L."/>
            <person name="Malandrin L."/>
            <person name="Malas T.B."/>
            <person name="Moussa E."/>
            <person name="Nair M."/>
            <person name="Reid A.J."/>
            <person name="Sanders M."/>
            <person name="Sharma J."/>
            <person name="Tracey A."/>
            <person name="Quail M.A."/>
            <person name="Weir W."/>
            <person name="Wastling J.M."/>
            <person name="Hall N."/>
            <person name="Willadsen P."/>
            <person name="Lingelbach K."/>
            <person name="Shiels B."/>
            <person name="Tait A."/>
            <person name="Berriman M."/>
            <person name="Allred D.R."/>
            <person name="Pain A."/>
        </authorList>
    </citation>
    <scope>NUCLEOTIDE SEQUENCE</scope>
    <source>
        <strain evidence="9">1802A</strain>
    </source>
</reference>
<evidence type="ECO:0000256" key="4">
    <source>
        <dbReference type="ARBA" id="ARBA00023098"/>
    </source>
</evidence>
<feature type="region of interest" description="Disordered" evidence="8">
    <location>
        <begin position="267"/>
        <end position="320"/>
    </location>
</feature>
<evidence type="ECO:0000256" key="7">
    <source>
        <dbReference type="RuleBase" id="RU365024"/>
    </source>
</evidence>
<dbReference type="AlphaFoldDB" id="A0AAD9GCV2"/>
<dbReference type="GO" id="GO:0005524">
    <property type="term" value="F:ATP binding"/>
    <property type="evidence" value="ECO:0007669"/>
    <property type="project" value="UniProtKB-KW"/>
</dbReference>
<comment type="subcellular location">
    <subcellularLocation>
        <location evidence="7">Mitochondrion</location>
    </subcellularLocation>
</comment>
<keyword evidence="2 7" id="KW-0808">Transferase</keyword>
<comment type="catalytic activity">
    <reaction evidence="7">
        <text>a CDP-1,2-diacyl-sn-glycerol + sn-glycerol 3-phosphate = a 1,2-diacyl-sn-glycero-3-phospho-(1'-sn-glycero-3'-phosphate) + CMP + H(+)</text>
        <dbReference type="Rhea" id="RHEA:12593"/>
        <dbReference type="ChEBI" id="CHEBI:15378"/>
        <dbReference type="ChEBI" id="CHEBI:57597"/>
        <dbReference type="ChEBI" id="CHEBI:58332"/>
        <dbReference type="ChEBI" id="CHEBI:60110"/>
        <dbReference type="ChEBI" id="CHEBI:60377"/>
        <dbReference type="EC" id="2.7.8.5"/>
    </reaction>
</comment>
<keyword evidence="7" id="KW-0067">ATP-binding</keyword>
<keyword evidence="4 7" id="KW-0443">Lipid metabolism</keyword>
<evidence type="ECO:0000256" key="3">
    <source>
        <dbReference type="ARBA" id="ARBA00022737"/>
    </source>
</evidence>
<dbReference type="GO" id="GO:0032049">
    <property type="term" value="P:cardiolipin biosynthetic process"/>
    <property type="evidence" value="ECO:0007669"/>
    <property type="project" value="InterPro"/>
</dbReference>
<accession>A0AAD9GCV2</accession>
<feature type="compositionally biased region" description="Polar residues" evidence="8">
    <location>
        <begin position="376"/>
        <end position="391"/>
    </location>
</feature>
<keyword evidence="7" id="KW-0496">Mitochondrion</keyword>
<comment type="function">
    <text evidence="7">Functions in the biosynthesis of the anionic phospholipids phosphatidylglycerol and cardiolipin.</text>
</comment>
<keyword evidence="10" id="KW-1185">Reference proteome</keyword>
<sequence length="640" mass="72527">MVDNVILDCAVDPARVSFLLGPTHFYRQICGMYRNAKKRVVLACLYVGNGLREEQLIREILENKKRNSDLVVDVLVDKSRTMRMDNSGTTITSLRLLKPYLAPGNGVDVALFHNPLYGRLLSKIIKSPYCEAFGTMHMKVYIGDDECVLTGANAGRDYFCDRYDRYMVVQDPVFCDIMHTFVKTFQTASFTFTERLTAEWRSDLMNPIDDNMLFRKQLYVRVHQMVRMCKEILKTRYAQRDSQEFSRITKRRYTQPVADSAVHSTLAMQPEDMPLMSGTTQLSGSETSGDVKDLDILQEPKSGIVSGMRGTDSSQKPTAQGYEAECKTLDTNKHGDEADTIAIAGSCKSHETDAAASVEESDSSDKRPRPEGGQTDGSQTATDSEASNAPCDTTRMCTDETRETDEYCHIKICIQMPFSEPSFMQGENLLEERIIQYVKKGYSIFIATAYLNFTDRLLDLFREIVKVGKKVGKHNPLQVVTSSPYANSFYNDGTLKRNIALLYSTTATWLLSAVKQGNGYPQDIYMEYNRPNHTFHAKGIWVLKERVPLDASRLSEEEFDATTSLPCSMVIGSSNYGRRSCEKDLEVIFFVETNSPKLRKFMKQELYEMIKHSEYVSYETLARRVGLQQRIASAVLKAFL</sequence>
<dbReference type="Gene3D" id="3.30.870.10">
    <property type="entry name" value="Endonuclease Chain A"/>
    <property type="match status" value="2"/>
</dbReference>
<feature type="compositionally biased region" description="Polar residues" evidence="8">
    <location>
        <begin position="277"/>
        <end position="288"/>
    </location>
</feature>
<keyword evidence="1 7" id="KW-0444">Lipid biosynthesis</keyword>
<evidence type="ECO:0000313" key="10">
    <source>
        <dbReference type="Proteomes" id="UP001195914"/>
    </source>
</evidence>
<dbReference type="CDD" id="cd09137">
    <property type="entry name" value="PLDc_PGS1_euk_2"/>
    <property type="match status" value="1"/>
</dbReference>
<reference evidence="9" key="2">
    <citation type="submission" date="2021-05" db="EMBL/GenBank/DDBJ databases">
        <authorList>
            <person name="Pain A."/>
        </authorList>
    </citation>
    <scope>NUCLEOTIDE SEQUENCE</scope>
    <source>
        <strain evidence="9">1802A</strain>
    </source>
</reference>